<evidence type="ECO:0000313" key="4">
    <source>
        <dbReference type="Proteomes" id="UP001148786"/>
    </source>
</evidence>
<dbReference type="PANTHER" id="PTHR10039">
    <property type="entry name" value="AMELOGENIN"/>
    <property type="match status" value="1"/>
</dbReference>
<feature type="domain" description="NACHT" evidence="2">
    <location>
        <begin position="87"/>
        <end position="235"/>
    </location>
</feature>
<keyword evidence="4" id="KW-1185">Reference proteome</keyword>
<evidence type="ECO:0000313" key="3">
    <source>
        <dbReference type="EMBL" id="KAJ3517832.1"/>
    </source>
</evidence>
<name>A0A9W8N2D9_9AGAR</name>
<proteinExistence type="predicted"/>
<dbReference type="AlphaFoldDB" id="A0A9W8N2D9"/>
<dbReference type="OrthoDB" id="4760524at2759"/>
<organism evidence="3 4">
    <name type="scientific">Agrocybe chaxingu</name>
    <dbReference type="NCBI Taxonomy" id="84603"/>
    <lineage>
        <taxon>Eukaryota</taxon>
        <taxon>Fungi</taxon>
        <taxon>Dikarya</taxon>
        <taxon>Basidiomycota</taxon>
        <taxon>Agaricomycotina</taxon>
        <taxon>Agaricomycetes</taxon>
        <taxon>Agaricomycetidae</taxon>
        <taxon>Agaricales</taxon>
        <taxon>Agaricineae</taxon>
        <taxon>Strophariaceae</taxon>
        <taxon>Agrocybe</taxon>
    </lineage>
</organism>
<sequence length="833" mass="95060">MHHDDSQGISSMFHMPHGQVMITGGTFTQYGSLPSKELYETFKPHIAANATFDSNDRVDPPRCHPGTRKVLLENLRKWALNSNSSHPVLWFFGPAGSGKTAIARSLAKILAEIQVLGASFFFFKAAETRNNERLFISTIAYQLAVRIPNMQQHVEDSIKADPTVFQQSMETQFRRLVLDPITKLSWRSNPSPKLIVVDGLDECLSREAQCAILTIILAHVSALKGHLKFLIVSRPEFHIESTFERPAFTSCTQRVDLLRDLNQTEDDIRLFITDIFAEIKQMHPLRYLIEANWPSRSAIEKLVQKASVSNFVYARTTMDFIATAYDRPQDRLEVILGLTPTGPEAPYQELDELYRYILSAVRTPIGPVLQTLAIALLGITNEHSTIHGFYGLSELVRDPSFQERILCYRPGTIDLLLLDLRSLVSLRDEFAILPKINFMHTSFSEFLLDRSRSKQYWVDVHQAYRDVELGCLRSLRDPKESSVQDWPDHFWEYGIIRYFGPLLWACDYGTHNSELRQAVEAYNILPVLEKVAACAPNESEAGRRVCTVVDHFYTRLKTCKEFRAVEYRVAEFNSWLKRHVDALNPDDPLLDALTFITPVDAVGQRDPFRLMRPYTFHDLTEHLIHQRNKTLPCLSVIPRSTASSPINHIALFILEEESPTVLTELTFRFLTDKGVSGRHHVDQEKFAKLAVRHLSWICAVSPTVTRLGTRLGTSGCGEPLPIERECFIYSVIEVLDRILPPRQWKSQKWSERAGTTWTPDASSLLEDSPHGPKLSALISFVDNHRLRPIVWHSAARFAHSTLEVMLAQCSRARYEEFMASPNRVDRQLIRATP</sequence>
<dbReference type="PROSITE" id="PS50837">
    <property type="entry name" value="NACHT"/>
    <property type="match status" value="1"/>
</dbReference>
<reference evidence="3" key="1">
    <citation type="submission" date="2022-07" db="EMBL/GenBank/DDBJ databases">
        <title>Genome Sequence of Agrocybe chaxingu.</title>
        <authorList>
            <person name="Buettner E."/>
        </authorList>
    </citation>
    <scope>NUCLEOTIDE SEQUENCE</scope>
    <source>
        <strain evidence="3">MP-N11</strain>
    </source>
</reference>
<dbReference type="Gene3D" id="3.40.50.300">
    <property type="entry name" value="P-loop containing nucleotide triphosphate hydrolases"/>
    <property type="match status" value="1"/>
</dbReference>
<dbReference type="PANTHER" id="PTHR10039:SF14">
    <property type="entry name" value="NACHT DOMAIN-CONTAINING PROTEIN"/>
    <property type="match status" value="1"/>
</dbReference>
<accession>A0A9W8N2D9</accession>
<gene>
    <name evidence="3" type="ORF">NLJ89_g256</name>
</gene>
<evidence type="ECO:0000256" key="1">
    <source>
        <dbReference type="ARBA" id="ARBA00022737"/>
    </source>
</evidence>
<dbReference type="InterPro" id="IPR056884">
    <property type="entry name" value="NPHP3-like_N"/>
</dbReference>
<evidence type="ECO:0000259" key="2">
    <source>
        <dbReference type="PROSITE" id="PS50837"/>
    </source>
</evidence>
<dbReference type="Pfam" id="PF24883">
    <property type="entry name" value="NPHP3_N"/>
    <property type="match status" value="1"/>
</dbReference>
<protein>
    <recommendedName>
        <fullName evidence="2">NACHT domain-containing protein</fullName>
    </recommendedName>
</protein>
<dbReference type="InterPro" id="IPR027417">
    <property type="entry name" value="P-loop_NTPase"/>
</dbReference>
<dbReference type="Proteomes" id="UP001148786">
    <property type="component" value="Unassembled WGS sequence"/>
</dbReference>
<dbReference type="SUPFAM" id="SSF52540">
    <property type="entry name" value="P-loop containing nucleoside triphosphate hydrolases"/>
    <property type="match status" value="1"/>
</dbReference>
<keyword evidence="1" id="KW-0677">Repeat</keyword>
<dbReference type="CDD" id="cd00009">
    <property type="entry name" value="AAA"/>
    <property type="match status" value="1"/>
</dbReference>
<dbReference type="EMBL" id="JANKHO010000009">
    <property type="protein sequence ID" value="KAJ3517832.1"/>
    <property type="molecule type" value="Genomic_DNA"/>
</dbReference>
<dbReference type="InterPro" id="IPR007111">
    <property type="entry name" value="NACHT_NTPase"/>
</dbReference>
<comment type="caution">
    <text evidence="3">The sequence shown here is derived from an EMBL/GenBank/DDBJ whole genome shotgun (WGS) entry which is preliminary data.</text>
</comment>